<keyword evidence="7" id="KW-0067">ATP-binding</keyword>
<dbReference type="FunFam" id="3.30.565.10:FF:000037">
    <property type="entry name" value="Hybrid sensor histidine kinase/response regulator"/>
    <property type="match status" value="1"/>
</dbReference>
<evidence type="ECO:0000256" key="1">
    <source>
        <dbReference type="ARBA" id="ARBA00000085"/>
    </source>
</evidence>
<organism evidence="17 18">
    <name type="scientific">Plebeiibacterium sediminum</name>
    <dbReference type="NCBI Taxonomy" id="2992112"/>
    <lineage>
        <taxon>Bacteria</taxon>
        <taxon>Pseudomonadati</taxon>
        <taxon>Bacteroidota</taxon>
        <taxon>Bacteroidia</taxon>
        <taxon>Marinilabiliales</taxon>
        <taxon>Marinilabiliaceae</taxon>
        <taxon>Plebeiibacterium</taxon>
    </lineage>
</organism>
<evidence type="ECO:0000259" key="14">
    <source>
        <dbReference type="PROSITE" id="PS01124"/>
    </source>
</evidence>
<evidence type="ECO:0000313" key="18">
    <source>
        <dbReference type="Proteomes" id="UP001209229"/>
    </source>
</evidence>
<evidence type="ECO:0000256" key="12">
    <source>
        <dbReference type="PROSITE-ProRule" id="PRU00169"/>
    </source>
</evidence>
<dbReference type="Pfam" id="PF00072">
    <property type="entry name" value="Response_reg"/>
    <property type="match status" value="1"/>
</dbReference>
<name>A0AAE3M5C5_9BACT</name>
<dbReference type="GO" id="GO:0005524">
    <property type="term" value="F:ATP binding"/>
    <property type="evidence" value="ECO:0007669"/>
    <property type="project" value="UniProtKB-KW"/>
</dbReference>
<comment type="catalytic activity">
    <reaction evidence="1">
        <text>ATP + protein L-histidine = ADP + protein N-phospho-L-histidine.</text>
        <dbReference type="EC" id="2.7.13.3"/>
    </reaction>
</comment>
<dbReference type="SMART" id="SM00448">
    <property type="entry name" value="REC"/>
    <property type="match status" value="1"/>
</dbReference>
<proteinExistence type="predicted"/>
<evidence type="ECO:0000256" key="9">
    <source>
        <dbReference type="ARBA" id="ARBA00023015"/>
    </source>
</evidence>
<keyword evidence="5" id="KW-0547">Nucleotide-binding</keyword>
<keyword evidence="11" id="KW-0804">Transcription</keyword>
<comment type="caution">
    <text evidence="17">The sequence shown here is derived from an EMBL/GenBank/DDBJ whole genome shotgun (WGS) entry which is preliminary data.</text>
</comment>
<dbReference type="EC" id="2.7.13.3" evidence="2"/>
<keyword evidence="13" id="KW-0812">Transmembrane</keyword>
<evidence type="ECO:0000256" key="2">
    <source>
        <dbReference type="ARBA" id="ARBA00012438"/>
    </source>
</evidence>
<dbReference type="InterPro" id="IPR036890">
    <property type="entry name" value="HATPase_C_sf"/>
</dbReference>
<dbReference type="Pfam" id="PF02518">
    <property type="entry name" value="HATPase_c"/>
    <property type="match status" value="1"/>
</dbReference>
<dbReference type="Gene3D" id="3.40.50.2300">
    <property type="match status" value="1"/>
</dbReference>
<dbReference type="PRINTS" id="PR00344">
    <property type="entry name" value="BCTRLSENSOR"/>
</dbReference>
<evidence type="ECO:0000256" key="4">
    <source>
        <dbReference type="ARBA" id="ARBA00022679"/>
    </source>
</evidence>
<keyword evidence="13" id="KW-1133">Transmembrane helix</keyword>
<dbReference type="Gene3D" id="1.10.287.130">
    <property type="match status" value="1"/>
</dbReference>
<dbReference type="EMBL" id="JAPDPJ010000028">
    <property type="protein sequence ID" value="MCW3787373.1"/>
    <property type="molecule type" value="Genomic_DNA"/>
</dbReference>
<keyword evidence="4" id="KW-0808">Transferase</keyword>
<dbReference type="Gene3D" id="2.130.10.10">
    <property type="entry name" value="YVTN repeat-like/Quinoprotein amine dehydrogenase"/>
    <property type="match status" value="3"/>
</dbReference>
<reference evidence="17" key="1">
    <citation type="submission" date="2022-10" db="EMBL/GenBank/DDBJ databases">
        <authorList>
            <person name="Yu W.X."/>
        </authorList>
    </citation>
    <scope>NUCLEOTIDE SEQUENCE</scope>
    <source>
        <strain evidence="17">AAT</strain>
    </source>
</reference>
<dbReference type="InterPro" id="IPR011123">
    <property type="entry name" value="Y_Y_Y"/>
</dbReference>
<evidence type="ECO:0000256" key="5">
    <source>
        <dbReference type="ARBA" id="ARBA00022741"/>
    </source>
</evidence>
<evidence type="ECO:0000256" key="10">
    <source>
        <dbReference type="ARBA" id="ARBA00023125"/>
    </source>
</evidence>
<evidence type="ECO:0000259" key="15">
    <source>
        <dbReference type="PROSITE" id="PS50109"/>
    </source>
</evidence>
<dbReference type="GO" id="GO:0043565">
    <property type="term" value="F:sequence-specific DNA binding"/>
    <property type="evidence" value="ECO:0007669"/>
    <property type="project" value="InterPro"/>
</dbReference>
<keyword evidence="9" id="KW-0805">Transcription regulation</keyword>
<dbReference type="FunFam" id="1.10.287.130:FF:000045">
    <property type="entry name" value="Two-component system sensor histidine kinase/response regulator"/>
    <property type="match status" value="1"/>
</dbReference>
<dbReference type="InterPro" id="IPR004358">
    <property type="entry name" value="Sig_transdc_His_kin-like_C"/>
</dbReference>
<dbReference type="SUPFAM" id="SSF55874">
    <property type="entry name" value="ATPase domain of HSP90 chaperone/DNA topoisomerase II/histidine kinase"/>
    <property type="match status" value="1"/>
</dbReference>
<dbReference type="InterPro" id="IPR018062">
    <property type="entry name" value="HTH_AraC-typ_CS"/>
</dbReference>
<dbReference type="InterPro" id="IPR011110">
    <property type="entry name" value="Reg_prop"/>
</dbReference>
<evidence type="ECO:0000256" key="8">
    <source>
        <dbReference type="ARBA" id="ARBA00023012"/>
    </source>
</evidence>
<dbReference type="InterPro" id="IPR005467">
    <property type="entry name" value="His_kinase_dom"/>
</dbReference>
<dbReference type="InterPro" id="IPR001789">
    <property type="entry name" value="Sig_transdc_resp-reg_receiver"/>
</dbReference>
<accession>A0AAE3M5C5</accession>
<keyword evidence="6" id="KW-0418">Kinase</keyword>
<dbReference type="Pfam" id="PF00512">
    <property type="entry name" value="HisKA"/>
    <property type="match status" value="1"/>
</dbReference>
<sequence>MSTINRGIRRLFFLYILVFPFLLEAQENLLFQQIGTQEGLPQNTVRTIHIDRDGFLWAGTLDGLVRYDGKRFINYKPRLGAENQISDPRIRSIFEDKDGFLWIRKYDNSFNCYSKQLEEIIPFHYNDVRVHLPYQNFLETPSGNIWLWNYQSGCVKISKGKDLFPQVDMLVSKQSNPLTSYHINSIYEDQDSSSWILTSNGLNQIDHQGNIKQFFQDDDQGEFIRMVEQDTKTYFITNTGTIYTYDKSKSAFLPKSIYKGDDVIINMIPYDDNHLLISTRSNGLLKYNIEKGIYSTDIKFFKNKYVSAPHLIRDSKNAIWIYDQSGYVEYLSPDHKTYHNFELIQPKIANVIDDCRYNIFEDSKGFYWITTYGNGLYRFDADKGKLTNYKYENGENSLAGDYLLSIAEDQVGNIWIGCEYTGIVKVSTDKLNYKKIKPEDTESPGTTNYVKVIHKDSNNNIWVGTKNGGLYVFDKNLENKICVHPTMNPYTILEDSKGRIWVGTKGGGIYVLDRQSHKQIYHFVHHDSKPESLINNSIFDILEDNKKRIWIASFSGGLELVQESHSGVTFKHYFNDKGNLSYLRCLLQDDEGMMWVGSYFGLISFNPDDFIQDPNLYTIYTYNPGHSDGLNSNDIKSLYQDSKGQLWIGTAGGGLNVFVKDSPDKQGQFKKYTKEQGLPSNIVTSILESKDSVIWVSTENGLAHIDEDENTFSTYRFTDKTYPNYYSENASLLCDDGSMLWGTLDGLIAFDPSEIKLNEDVPPVVLTDFFIFDQRIETYQENSPLKESISKAKEVTLKYEQRTFTINFACLDLTDADQNKYSYKMDNYDQYWSQPGTNNWATYKNMPPGEYEFMVKGANADGQWSNEVTTCKFIVKPPLWKTVYAIILYFIIFIILTIVVIQFTVKIHRLNSAVKMEKQLTDYKLRFFTNISHEFRTPLTLIRGAIERLNSFKQLPQEVEHNVSLLSRNTQQMSRLIDQLLEFRKLQNNVMTLNLEKTDIRSFALDAYYTFKEAAFQKKITYDFEGIKEAWEFYIDRNKVEKILFNLLSNAFKYTPANGSIVFSIEKDEESGNCIIEVKDTGIGIPKDKQELLFSRFMQINFSSEGTGVGLELVKEFAEAHKGKVSYRANEDGGSIFSVELPTNDEIYNDARYVDSEKVTVVSKDDGGVNAEEDVKRPNVPHNWKVLIVDDNYEIREYLSDELKHHFNIEVAVDGKEGLEKAIELNPSLIICDVKMPEMDGLEVTRRLKDNFETSHIPIVLLTAMSSETIKLQGIEVGADAYIMKPFSMKFLLSRVYALIEQRERLKKRFSVDIEVKKGALSEDKKDQQFYELINTIVDENLSNPEFSVADFTEKANLSRTIFYKKVKGLTGYSPNELIKVKRMKKAAEYLLEGKYNVSEVSWKVGIEDPFYFSKCFKAQFGCAPSKYGQKVPG</sequence>
<dbReference type="SUPFAM" id="SSF52172">
    <property type="entry name" value="CheY-like"/>
    <property type="match status" value="1"/>
</dbReference>
<evidence type="ECO:0000256" key="3">
    <source>
        <dbReference type="ARBA" id="ARBA00022553"/>
    </source>
</evidence>
<dbReference type="GO" id="GO:0003700">
    <property type="term" value="F:DNA-binding transcription factor activity"/>
    <property type="evidence" value="ECO:0007669"/>
    <property type="project" value="InterPro"/>
</dbReference>
<dbReference type="InterPro" id="IPR018060">
    <property type="entry name" value="HTH_AraC"/>
</dbReference>
<evidence type="ECO:0000256" key="6">
    <source>
        <dbReference type="ARBA" id="ARBA00022777"/>
    </source>
</evidence>
<dbReference type="InterPro" id="IPR009057">
    <property type="entry name" value="Homeodomain-like_sf"/>
</dbReference>
<dbReference type="InterPro" id="IPR036097">
    <property type="entry name" value="HisK_dim/P_sf"/>
</dbReference>
<dbReference type="Gene3D" id="1.10.10.60">
    <property type="entry name" value="Homeodomain-like"/>
    <property type="match status" value="1"/>
</dbReference>
<dbReference type="GO" id="GO:0000155">
    <property type="term" value="F:phosphorelay sensor kinase activity"/>
    <property type="evidence" value="ECO:0007669"/>
    <property type="project" value="InterPro"/>
</dbReference>
<feature type="domain" description="HTH araC/xylS-type" evidence="14">
    <location>
        <begin position="1332"/>
        <end position="1431"/>
    </location>
</feature>
<protein>
    <recommendedName>
        <fullName evidence="2">histidine kinase</fullName>
        <ecNumber evidence="2">2.7.13.3</ecNumber>
    </recommendedName>
</protein>
<dbReference type="Gene3D" id="2.60.40.10">
    <property type="entry name" value="Immunoglobulins"/>
    <property type="match status" value="1"/>
</dbReference>
<feature type="domain" description="Response regulatory" evidence="16">
    <location>
        <begin position="1185"/>
        <end position="1300"/>
    </location>
</feature>
<keyword evidence="18" id="KW-1185">Reference proteome</keyword>
<gene>
    <name evidence="17" type="ORF">OM075_12905</name>
</gene>
<dbReference type="PANTHER" id="PTHR43547:SF2">
    <property type="entry name" value="HYBRID SIGNAL TRANSDUCTION HISTIDINE KINASE C"/>
    <property type="match status" value="1"/>
</dbReference>
<evidence type="ECO:0000256" key="11">
    <source>
        <dbReference type="ARBA" id="ARBA00023163"/>
    </source>
</evidence>
<dbReference type="SUPFAM" id="SSF47384">
    <property type="entry name" value="Homodimeric domain of signal transducing histidine kinase"/>
    <property type="match status" value="1"/>
</dbReference>
<evidence type="ECO:0000256" key="13">
    <source>
        <dbReference type="SAM" id="Phobius"/>
    </source>
</evidence>
<evidence type="ECO:0000313" key="17">
    <source>
        <dbReference type="EMBL" id="MCW3787373.1"/>
    </source>
</evidence>
<dbReference type="InterPro" id="IPR003594">
    <property type="entry name" value="HATPase_dom"/>
</dbReference>
<dbReference type="PROSITE" id="PS01124">
    <property type="entry name" value="HTH_ARAC_FAMILY_2"/>
    <property type="match status" value="1"/>
</dbReference>
<dbReference type="InterPro" id="IPR003661">
    <property type="entry name" value="HisK_dim/P_dom"/>
</dbReference>
<feature type="modified residue" description="4-aspartylphosphate" evidence="12">
    <location>
        <position position="1233"/>
    </location>
</feature>
<dbReference type="SMART" id="SM00342">
    <property type="entry name" value="HTH_ARAC"/>
    <property type="match status" value="1"/>
</dbReference>
<dbReference type="SUPFAM" id="SSF46689">
    <property type="entry name" value="Homeodomain-like"/>
    <property type="match status" value="1"/>
</dbReference>
<dbReference type="SUPFAM" id="SSF63829">
    <property type="entry name" value="Calcium-dependent phosphotriesterase"/>
    <property type="match status" value="4"/>
</dbReference>
<dbReference type="CDD" id="cd17574">
    <property type="entry name" value="REC_OmpR"/>
    <property type="match status" value="1"/>
</dbReference>
<dbReference type="SMART" id="SM00387">
    <property type="entry name" value="HATPase_c"/>
    <property type="match status" value="1"/>
</dbReference>
<feature type="transmembrane region" description="Helical" evidence="13">
    <location>
        <begin position="883"/>
        <end position="905"/>
    </location>
</feature>
<keyword evidence="10" id="KW-0238">DNA-binding</keyword>
<dbReference type="Pfam" id="PF07495">
    <property type="entry name" value="Y_Y_Y"/>
    <property type="match status" value="1"/>
</dbReference>
<dbReference type="InterPro" id="IPR015943">
    <property type="entry name" value="WD40/YVTN_repeat-like_dom_sf"/>
</dbReference>
<feature type="domain" description="Histidine kinase" evidence="15">
    <location>
        <begin position="930"/>
        <end position="1145"/>
    </location>
</feature>
<keyword evidence="13" id="KW-0472">Membrane</keyword>
<evidence type="ECO:0000256" key="7">
    <source>
        <dbReference type="ARBA" id="ARBA00022840"/>
    </source>
</evidence>
<dbReference type="Proteomes" id="UP001209229">
    <property type="component" value="Unassembled WGS sequence"/>
</dbReference>
<dbReference type="FunFam" id="2.60.40.10:FF:000791">
    <property type="entry name" value="Two-component system sensor histidine kinase/response regulator"/>
    <property type="match status" value="1"/>
</dbReference>
<dbReference type="PROSITE" id="PS50109">
    <property type="entry name" value="HIS_KIN"/>
    <property type="match status" value="1"/>
</dbReference>
<dbReference type="Pfam" id="PF07494">
    <property type="entry name" value="Reg_prop"/>
    <property type="match status" value="6"/>
</dbReference>
<dbReference type="Gene3D" id="3.30.565.10">
    <property type="entry name" value="Histidine kinase-like ATPase, C-terminal domain"/>
    <property type="match status" value="1"/>
</dbReference>
<dbReference type="PANTHER" id="PTHR43547">
    <property type="entry name" value="TWO-COMPONENT HISTIDINE KINASE"/>
    <property type="match status" value="1"/>
</dbReference>
<dbReference type="SMART" id="SM00388">
    <property type="entry name" value="HisKA"/>
    <property type="match status" value="1"/>
</dbReference>
<dbReference type="RefSeq" id="WP_301190938.1">
    <property type="nucleotide sequence ID" value="NZ_JAPDPJ010000028.1"/>
</dbReference>
<dbReference type="InterPro" id="IPR011006">
    <property type="entry name" value="CheY-like_superfamily"/>
</dbReference>
<dbReference type="PROSITE" id="PS50110">
    <property type="entry name" value="RESPONSE_REGULATORY"/>
    <property type="match status" value="1"/>
</dbReference>
<dbReference type="CDD" id="cd00082">
    <property type="entry name" value="HisKA"/>
    <property type="match status" value="1"/>
</dbReference>
<evidence type="ECO:0000259" key="16">
    <source>
        <dbReference type="PROSITE" id="PS50110"/>
    </source>
</evidence>
<dbReference type="InterPro" id="IPR013783">
    <property type="entry name" value="Ig-like_fold"/>
</dbReference>
<keyword evidence="8" id="KW-0902">Two-component regulatory system</keyword>
<keyword evidence="3 12" id="KW-0597">Phosphoprotein</keyword>
<dbReference type="PROSITE" id="PS00041">
    <property type="entry name" value="HTH_ARAC_FAMILY_1"/>
    <property type="match status" value="1"/>
</dbReference>
<dbReference type="Pfam" id="PF12833">
    <property type="entry name" value="HTH_18"/>
    <property type="match status" value="1"/>
</dbReference>